<feature type="compositionally biased region" description="Polar residues" evidence="1">
    <location>
        <begin position="43"/>
        <end position="57"/>
    </location>
</feature>
<protein>
    <submittedName>
        <fullName evidence="2">Uncharacterized protein</fullName>
    </submittedName>
</protein>
<dbReference type="Proteomes" id="UP000322234">
    <property type="component" value="Unassembled WGS sequence"/>
</dbReference>
<feature type="region of interest" description="Disordered" evidence="1">
    <location>
        <begin position="39"/>
        <end position="118"/>
    </location>
</feature>
<evidence type="ECO:0000313" key="3">
    <source>
        <dbReference type="Proteomes" id="UP000322234"/>
    </source>
</evidence>
<dbReference type="AlphaFoldDB" id="A0A6B0R0J2"/>
<evidence type="ECO:0000256" key="1">
    <source>
        <dbReference type="SAM" id="MobiDB-lite"/>
    </source>
</evidence>
<dbReference type="EMBL" id="VBQZ03000015">
    <property type="protein sequence ID" value="MXQ83050.1"/>
    <property type="molecule type" value="Genomic_DNA"/>
</dbReference>
<sequence>MLPNSKPGNQSWPGRPSELWALLRALLLPDICPPRLGPPVDLSGQSGLSSAVPQPTWSLKKKERNLRSLACGRPPSLPVGLRLTTEPLTYATSRDQSREVRGVLREDLGPRTEGTQSN</sequence>
<comment type="caution">
    <text evidence="2">The sequence shown here is derived from an EMBL/GenBank/DDBJ whole genome shotgun (WGS) entry which is preliminary data.</text>
</comment>
<proteinExistence type="predicted"/>
<organism evidence="2 3">
    <name type="scientific">Bos mutus</name>
    <name type="common">wild yak</name>
    <dbReference type="NCBI Taxonomy" id="72004"/>
    <lineage>
        <taxon>Eukaryota</taxon>
        <taxon>Metazoa</taxon>
        <taxon>Chordata</taxon>
        <taxon>Craniata</taxon>
        <taxon>Vertebrata</taxon>
        <taxon>Euteleostomi</taxon>
        <taxon>Mammalia</taxon>
        <taxon>Eutheria</taxon>
        <taxon>Laurasiatheria</taxon>
        <taxon>Artiodactyla</taxon>
        <taxon>Ruminantia</taxon>
        <taxon>Pecora</taxon>
        <taxon>Bovidae</taxon>
        <taxon>Bovinae</taxon>
        <taxon>Bos</taxon>
    </lineage>
</organism>
<gene>
    <name evidence="2" type="ORF">E5288_WYG018734</name>
</gene>
<feature type="compositionally biased region" description="Basic and acidic residues" evidence="1">
    <location>
        <begin position="95"/>
        <end position="110"/>
    </location>
</feature>
<evidence type="ECO:0000313" key="2">
    <source>
        <dbReference type="EMBL" id="MXQ83050.1"/>
    </source>
</evidence>
<accession>A0A6B0R0J2</accession>
<keyword evidence="3" id="KW-1185">Reference proteome</keyword>
<name>A0A6B0R0J2_9CETA</name>
<reference evidence="2" key="1">
    <citation type="submission" date="2019-10" db="EMBL/GenBank/DDBJ databases">
        <title>The sequence and de novo assembly of the wild yak genome.</title>
        <authorList>
            <person name="Liu Y."/>
        </authorList>
    </citation>
    <scope>NUCLEOTIDE SEQUENCE [LARGE SCALE GENOMIC DNA]</scope>
    <source>
        <strain evidence="2">WY2019</strain>
    </source>
</reference>